<evidence type="ECO:0000256" key="6">
    <source>
        <dbReference type="ARBA" id="ARBA00022989"/>
    </source>
</evidence>
<evidence type="ECO:0000313" key="15">
    <source>
        <dbReference type="Proteomes" id="UP000075840"/>
    </source>
</evidence>
<reference evidence="14" key="1">
    <citation type="submission" date="2022-08" db="UniProtKB">
        <authorList>
            <consortium name="EnsemblMetazoa"/>
        </authorList>
    </citation>
    <scope>IDENTIFICATION</scope>
    <source>
        <strain evidence="14">Dongola</strain>
    </source>
</reference>
<dbReference type="EnsemblMetazoa" id="AARA018499-RA">
    <property type="protein sequence ID" value="AARA018499-PA"/>
    <property type="gene ID" value="AARA018499"/>
</dbReference>
<dbReference type="Pfam" id="PF00858">
    <property type="entry name" value="ASC"/>
    <property type="match status" value="1"/>
</dbReference>
<evidence type="ECO:0000256" key="7">
    <source>
        <dbReference type="ARBA" id="ARBA00023053"/>
    </source>
</evidence>
<keyword evidence="5 12" id="KW-0812">Transmembrane</keyword>
<evidence type="ECO:0000256" key="11">
    <source>
        <dbReference type="ARBA" id="ARBA00023303"/>
    </source>
</evidence>
<comment type="similarity">
    <text evidence="2 12">Belongs to the amiloride-sensitive sodium channel (TC 1.A.6) family.</text>
</comment>
<name>A0A8W7MTJ7_ANOAR</name>
<evidence type="ECO:0000256" key="5">
    <source>
        <dbReference type="ARBA" id="ARBA00022692"/>
    </source>
</evidence>
<keyword evidence="4 12" id="KW-0894">Sodium channel</keyword>
<keyword evidence="8 12" id="KW-0406">Ion transport</keyword>
<dbReference type="GO" id="GO:0005272">
    <property type="term" value="F:sodium channel activity"/>
    <property type="evidence" value="ECO:0007669"/>
    <property type="project" value="UniProtKB-KW"/>
</dbReference>
<evidence type="ECO:0000256" key="13">
    <source>
        <dbReference type="SAM" id="Phobius"/>
    </source>
</evidence>
<evidence type="ECO:0000313" key="14">
    <source>
        <dbReference type="EnsemblMetazoa" id="AARA018499-PA"/>
    </source>
</evidence>
<evidence type="ECO:0000256" key="3">
    <source>
        <dbReference type="ARBA" id="ARBA00022448"/>
    </source>
</evidence>
<dbReference type="AlphaFoldDB" id="A0A8W7MTJ7"/>
<proteinExistence type="inferred from homology"/>
<accession>A0A8W7MTJ7</accession>
<protein>
    <submittedName>
        <fullName evidence="14">Uncharacterized protein</fullName>
    </submittedName>
</protein>
<dbReference type="EMBL" id="APCN01005389">
    <property type="status" value="NOT_ANNOTATED_CDS"/>
    <property type="molecule type" value="Genomic_DNA"/>
</dbReference>
<organism evidence="14 15">
    <name type="scientific">Anopheles arabiensis</name>
    <name type="common">Mosquito</name>
    <dbReference type="NCBI Taxonomy" id="7173"/>
    <lineage>
        <taxon>Eukaryota</taxon>
        <taxon>Metazoa</taxon>
        <taxon>Ecdysozoa</taxon>
        <taxon>Arthropoda</taxon>
        <taxon>Hexapoda</taxon>
        <taxon>Insecta</taxon>
        <taxon>Pterygota</taxon>
        <taxon>Neoptera</taxon>
        <taxon>Endopterygota</taxon>
        <taxon>Diptera</taxon>
        <taxon>Nematocera</taxon>
        <taxon>Culicoidea</taxon>
        <taxon>Culicidae</taxon>
        <taxon>Anophelinae</taxon>
        <taxon>Anopheles</taxon>
    </lineage>
</organism>
<dbReference type="InterPro" id="IPR001873">
    <property type="entry name" value="ENaC"/>
</dbReference>
<feature type="transmembrane region" description="Helical" evidence="13">
    <location>
        <begin position="92"/>
        <end position="118"/>
    </location>
</feature>
<dbReference type="Gene3D" id="1.10.287.770">
    <property type="entry name" value="YojJ-like"/>
    <property type="match status" value="1"/>
</dbReference>
<evidence type="ECO:0000256" key="9">
    <source>
        <dbReference type="ARBA" id="ARBA00023136"/>
    </source>
</evidence>
<evidence type="ECO:0000256" key="2">
    <source>
        <dbReference type="ARBA" id="ARBA00007193"/>
    </source>
</evidence>
<keyword evidence="6 13" id="KW-1133">Transmembrane helix</keyword>
<evidence type="ECO:0000256" key="10">
    <source>
        <dbReference type="ARBA" id="ARBA00023201"/>
    </source>
</evidence>
<comment type="subcellular location">
    <subcellularLocation>
        <location evidence="1">Membrane</location>
        <topology evidence="1">Multi-pass membrane protein</topology>
    </subcellularLocation>
</comment>
<evidence type="ECO:0000256" key="8">
    <source>
        <dbReference type="ARBA" id="ARBA00023065"/>
    </source>
</evidence>
<keyword evidence="3 12" id="KW-0813">Transport</keyword>
<keyword evidence="11 12" id="KW-0407">Ion channel</keyword>
<keyword evidence="10 12" id="KW-0739">Sodium transport</keyword>
<keyword evidence="15" id="KW-1185">Reference proteome</keyword>
<keyword evidence="7" id="KW-0915">Sodium</keyword>
<keyword evidence="9 13" id="KW-0472">Membrane</keyword>
<evidence type="ECO:0000256" key="4">
    <source>
        <dbReference type="ARBA" id="ARBA00022461"/>
    </source>
</evidence>
<evidence type="ECO:0000256" key="1">
    <source>
        <dbReference type="ARBA" id="ARBA00004141"/>
    </source>
</evidence>
<evidence type="ECO:0000256" key="12">
    <source>
        <dbReference type="RuleBase" id="RU000679"/>
    </source>
</evidence>
<sequence>MMIIIADEMITLRSKKNPIDCNCLPNCDDSNFFIQAYRSREWFLGANLQWGLTDYPKMQLNRDIIFGLSDVFGKILQQFHNTFQSVLRFDSFSVYIGGLGGFFLGCSLITFAEFVFFLTWRLFK</sequence>
<dbReference type="Proteomes" id="UP000075840">
    <property type="component" value="Unassembled WGS sequence"/>
</dbReference>
<dbReference type="GO" id="GO:0016020">
    <property type="term" value="C:membrane"/>
    <property type="evidence" value="ECO:0007669"/>
    <property type="project" value="UniProtKB-SubCell"/>
</dbReference>